<dbReference type="InterPro" id="IPR039667">
    <property type="entry name" value="Dolichyldiphosphatase_PAP2"/>
</dbReference>
<keyword evidence="8" id="KW-1185">Reference proteome</keyword>
<evidence type="ECO:0000256" key="6">
    <source>
        <dbReference type="RuleBase" id="RU367078"/>
    </source>
</evidence>
<comment type="pathway">
    <text evidence="6">Protein modification; protein glycosylation.</text>
</comment>
<evidence type="ECO:0000256" key="5">
    <source>
        <dbReference type="ARBA" id="ARBA00023136"/>
    </source>
</evidence>
<evidence type="ECO:0000313" key="7">
    <source>
        <dbReference type="EMBL" id="CAG8433160.1"/>
    </source>
</evidence>
<keyword evidence="3 6" id="KW-0378">Hydrolase</keyword>
<evidence type="ECO:0000256" key="1">
    <source>
        <dbReference type="ARBA" id="ARBA00004141"/>
    </source>
</evidence>
<dbReference type="PANTHER" id="PTHR11247">
    <property type="entry name" value="PALMITOYL-PROTEIN THIOESTERASE/DOLICHYLDIPHOSPHATASE 1"/>
    <property type="match status" value="1"/>
</dbReference>
<feature type="transmembrane region" description="Helical" evidence="6">
    <location>
        <begin position="120"/>
        <end position="139"/>
    </location>
</feature>
<keyword evidence="5 6" id="KW-0472">Membrane</keyword>
<gene>
    <name evidence="7" type="ORF">DEBURN_LOCUS364</name>
</gene>
<comment type="function">
    <text evidence="6">Required for efficient N-glycosylation. Necessary for maintaining optimal levels of dolichol-linked oligosaccharides. Hydrolyzes dolichyl pyrophosphate at a very high rate and dolichyl monophosphate at a much lower rate. Does not act on phosphatidate.</text>
</comment>
<dbReference type="EC" id="3.6.1.43" evidence="6"/>
<dbReference type="GO" id="GO:0047874">
    <property type="term" value="F:dolichyldiphosphatase activity"/>
    <property type="evidence" value="ECO:0007669"/>
    <property type="project" value="UniProtKB-UniRule"/>
</dbReference>
<evidence type="ECO:0000256" key="3">
    <source>
        <dbReference type="ARBA" id="ARBA00022801"/>
    </source>
</evidence>
<dbReference type="Gene3D" id="1.20.144.10">
    <property type="entry name" value="Phosphatidic acid phosphatase type 2/haloperoxidase"/>
    <property type="match status" value="1"/>
</dbReference>
<evidence type="ECO:0000256" key="2">
    <source>
        <dbReference type="ARBA" id="ARBA00022692"/>
    </source>
</evidence>
<dbReference type="Proteomes" id="UP000789706">
    <property type="component" value="Unassembled WGS sequence"/>
</dbReference>
<keyword evidence="2 6" id="KW-0812">Transmembrane</keyword>
<dbReference type="AlphaFoldDB" id="A0A9N8V304"/>
<dbReference type="SUPFAM" id="SSF48317">
    <property type="entry name" value="Acid phosphatase/Vanadium-dependent haloperoxidase"/>
    <property type="match status" value="1"/>
</dbReference>
<sequence length="194" mass="22463">MTASPDHFVPFSLTFVEYNPSDPISFIFAFITLSPLALIVSYVSIILARREIATINMFIGQVTCEIVSFGLKRWIKEKRPNDKIGYGMPSSHAQFVSYFSIFAILYLFTRIYLNYHTSKQIIVGNIAGILFAIGWFILIENILRPLGLFDLIVNSEIAKYLYLRDSSDNENIIRIEYMNWVELNKKKNSERKKK</sequence>
<dbReference type="OrthoDB" id="302705at2759"/>
<name>A0A9N8V304_9GLOM</name>
<keyword evidence="6" id="KW-0256">Endoplasmic reticulum</keyword>
<comment type="subcellular location">
    <subcellularLocation>
        <location evidence="6">Endoplasmic reticulum membrane</location>
        <topology evidence="6">Multi-pass membrane protein</topology>
    </subcellularLocation>
    <subcellularLocation>
        <location evidence="1">Membrane</location>
        <topology evidence="1">Multi-pass membrane protein</topology>
    </subcellularLocation>
</comment>
<comment type="caution">
    <text evidence="7">The sequence shown here is derived from an EMBL/GenBank/DDBJ whole genome shotgun (WGS) entry which is preliminary data.</text>
</comment>
<protein>
    <recommendedName>
        <fullName evidence="6">Dolichyldiphosphatase</fullName>
        <ecNumber evidence="6">3.6.1.43</ecNumber>
    </recommendedName>
</protein>
<dbReference type="GO" id="GO:0005789">
    <property type="term" value="C:endoplasmic reticulum membrane"/>
    <property type="evidence" value="ECO:0007669"/>
    <property type="project" value="UniProtKB-SubCell"/>
</dbReference>
<dbReference type="InterPro" id="IPR036938">
    <property type="entry name" value="PAP2/HPO_sf"/>
</dbReference>
<comment type="similarity">
    <text evidence="6">Belongs to the dolichyldiphosphatase family.</text>
</comment>
<dbReference type="GO" id="GO:0006487">
    <property type="term" value="P:protein N-linked glycosylation"/>
    <property type="evidence" value="ECO:0007669"/>
    <property type="project" value="UniProtKB-UniRule"/>
</dbReference>
<keyword evidence="4 6" id="KW-1133">Transmembrane helix</keyword>
<evidence type="ECO:0000256" key="4">
    <source>
        <dbReference type="ARBA" id="ARBA00022989"/>
    </source>
</evidence>
<dbReference type="EMBL" id="CAJVPK010000012">
    <property type="protein sequence ID" value="CAG8433160.1"/>
    <property type="molecule type" value="Genomic_DNA"/>
</dbReference>
<evidence type="ECO:0000313" key="8">
    <source>
        <dbReference type="Proteomes" id="UP000789706"/>
    </source>
</evidence>
<feature type="transmembrane region" description="Helical" evidence="6">
    <location>
        <begin position="55"/>
        <end position="75"/>
    </location>
</feature>
<dbReference type="GO" id="GO:0008610">
    <property type="term" value="P:lipid biosynthetic process"/>
    <property type="evidence" value="ECO:0007669"/>
    <property type="project" value="TreeGrafter"/>
</dbReference>
<reference evidence="7" key="1">
    <citation type="submission" date="2021-06" db="EMBL/GenBank/DDBJ databases">
        <authorList>
            <person name="Kallberg Y."/>
            <person name="Tangrot J."/>
            <person name="Rosling A."/>
        </authorList>
    </citation>
    <scope>NUCLEOTIDE SEQUENCE</scope>
    <source>
        <strain evidence="7">AZ414A</strain>
    </source>
</reference>
<proteinExistence type="inferred from homology"/>
<feature type="transmembrane region" description="Helical" evidence="6">
    <location>
        <begin position="24"/>
        <end position="48"/>
    </location>
</feature>
<comment type="catalytic activity">
    <reaction evidence="6">
        <text>a di-trans,poly-cis-dolichyl diphosphate + H2O = a di-trans,poly-cis-dolichyl phosphate + phosphate + H(+)</text>
        <dbReference type="Rhea" id="RHEA:14385"/>
        <dbReference type="Rhea" id="RHEA-COMP:19498"/>
        <dbReference type="Rhea" id="RHEA-COMP:19506"/>
        <dbReference type="ChEBI" id="CHEBI:15377"/>
        <dbReference type="ChEBI" id="CHEBI:15378"/>
        <dbReference type="ChEBI" id="CHEBI:43474"/>
        <dbReference type="ChEBI" id="CHEBI:57497"/>
        <dbReference type="ChEBI" id="CHEBI:57683"/>
        <dbReference type="EC" id="3.6.1.43"/>
    </reaction>
</comment>
<dbReference type="PANTHER" id="PTHR11247:SF1">
    <property type="entry name" value="DOLICHYLDIPHOSPHATASE 1"/>
    <property type="match status" value="1"/>
</dbReference>
<feature type="transmembrane region" description="Helical" evidence="6">
    <location>
        <begin position="95"/>
        <end position="113"/>
    </location>
</feature>
<organism evidence="7 8">
    <name type="scientific">Diversispora eburnea</name>
    <dbReference type="NCBI Taxonomy" id="1213867"/>
    <lineage>
        <taxon>Eukaryota</taxon>
        <taxon>Fungi</taxon>
        <taxon>Fungi incertae sedis</taxon>
        <taxon>Mucoromycota</taxon>
        <taxon>Glomeromycotina</taxon>
        <taxon>Glomeromycetes</taxon>
        <taxon>Diversisporales</taxon>
        <taxon>Diversisporaceae</taxon>
        <taxon>Diversispora</taxon>
    </lineage>
</organism>
<accession>A0A9N8V304</accession>
<dbReference type="CDD" id="cd03382">
    <property type="entry name" value="PAP2_dolichyldiphosphatase"/>
    <property type="match status" value="1"/>
</dbReference>